<accession>A0ABR3X033</accession>
<keyword evidence="1" id="KW-0479">Metal-binding</keyword>
<dbReference type="InterPro" id="IPR007855">
    <property type="entry name" value="RDRP"/>
</dbReference>
<dbReference type="InterPro" id="IPR036396">
    <property type="entry name" value="Cyt_P450_sf"/>
</dbReference>
<organism evidence="6 7">
    <name type="scientific">Paecilomyces lecythidis</name>
    <dbReference type="NCBI Taxonomy" id="3004212"/>
    <lineage>
        <taxon>Eukaryota</taxon>
        <taxon>Fungi</taxon>
        <taxon>Dikarya</taxon>
        <taxon>Ascomycota</taxon>
        <taxon>Pezizomycotina</taxon>
        <taxon>Eurotiomycetes</taxon>
        <taxon>Eurotiomycetidae</taxon>
        <taxon>Eurotiales</taxon>
        <taxon>Thermoascaceae</taxon>
        <taxon>Paecilomyces</taxon>
    </lineage>
</organism>
<name>A0ABR3X033_9EURO</name>
<dbReference type="EMBL" id="JAVDPF010000036">
    <property type="protein sequence ID" value="KAL1869051.1"/>
    <property type="molecule type" value="Genomic_DNA"/>
</dbReference>
<dbReference type="Pfam" id="PF25358">
    <property type="entry name" value="PH_fung_RdRP"/>
    <property type="match status" value="1"/>
</dbReference>
<evidence type="ECO:0000256" key="3">
    <source>
        <dbReference type="ARBA" id="ARBA00023004"/>
    </source>
</evidence>
<evidence type="ECO:0000256" key="2">
    <source>
        <dbReference type="ARBA" id="ARBA00023002"/>
    </source>
</evidence>
<dbReference type="SUPFAM" id="SSF48264">
    <property type="entry name" value="Cytochrome P450"/>
    <property type="match status" value="1"/>
</dbReference>
<dbReference type="PRINTS" id="PR01239">
    <property type="entry name" value="EP450IICYP52"/>
</dbReference>
<dbReference type="Pfam" id="PF00067">
    <property type="entry name" value="p450"/>
    <property type="match status" value="1"/>
</dbReference>
<sequence length="1617" mass="186148">MEIFVHNLPDQLRSKHIENEFRPILRQFGIYTFACRAHSRKGHATLTIPDEEKAQTFLNRYPSLQKGQRRHPNQTLKIMNRVVYVQKSKFPVDKFLVAALQDEDRNRQNFAIRRHSISDQRGAPKKKRSFFIVSLSCGVFDYSGEFPVFVEHFSLQQHGSITFGKHTLKATIQCHSHINPKDTFEEEFDYSTFATPIYLGGNMSPSMTFSCKGAPRLYKKQQNNLADMIKLMGLSHVPRIKGAERNRISQLGDQHSIIVSTCFTYRFFLRDASDIQQVRNLSQERHIPRMDRWHDVRVFPDMSQVERLGRFLIVLNTEAFPFQIKYQLQMLVWNGVLPIKSVLRLFPFVTDLWSRGGVGMAAKVLQELPNNIEYPGPEMESSEFSIESLTEILARIESGSYIQSGKPGRTNDNQTFIHRVSVTPTGIFLYGPYAETKNRVLRKYSTFSDYFLRVEFTDETGDPIRFDPRSNLDEIYDGRFKSIMRSGISIAGRQFQFLGFSHSSLRAQSCWFVAEFIWESGERLNSRTIIPKLGEFGHIYSPAKYAARIGQTFSDTLTSIPVQKDLVKRIPDVERNGRVFSDGCGTLSKGILWKIRRNYALRARVKPTVFQVRFSGAKGMLSLDTSIQGDEVRLRQSMIKFEAVNDWNIEICGAGINALPFYLNAQLIKLLEDLGVSLDSFQQLQKEEIARLKSATQSAEQAARFIDSSYISKSTRLPWLIRTIRDLDLDHMNDEFLRRAVEFAVIIKLRDLKYRGRIPVVKAVTLYGIMDETGYLNEGEIFCPVLNERNHREILVHNNVIITRSPALHPGDIQLVNAVDVPVNSPLRQLHNCVVFSQKGQRDLASKLSGGDLDGDLFNIIYDDRLLPQRIAEPANYPRSAEVILDRPVSSEDVIDFFIDFMKQDQLGRIATVHQILADQKENGTFDPVCILLAQLHSTAVDFSKTGKPVDVQLIPRSPRSRPDFMAPSPRIRVEDSLEILEEEQQYMADSDDEEEQSGIRYYKSQRALGHLYRAVDEREFLQELHSSSKDKTSDLLNQLWEYVKNETAGFIWDHYVAEGQTIKEVYEDNLRDLMHQFSATPWKSSLTELEVFIGTIMGESHRQTKRQKEISKSMREDYDDLVEFTVSTILDRGLFGCMPVHQQKNRLPLGFDQLQRLIKAAEAGREPEEYGDMFVEEGCRTFATTVLGITFIQTVEPKNVQALLATQFHDFALGKLRRRTFFPLLGNGIFTSDGKTWEHSRAMLRPQFVREQVADLALEEKHVSNLMDLLSAGTDGWTQEIDMVPLFFRLTIDSATEFLFGHSVQSQRQVWAQDPSFPWYNLGSHFDNGTKHLGDRARLVEFYWLHNPPDFRDSIKEIHRFADTCVQQRLNRPISEFRGQTDDKTTKPRYIFLDELIKVTRDPVELRSQLLNILLAGRDTTASLLSWTFWLLVRNPKIYHKLRCRIIESFGPYGQTDRISFTALKSCTYLQNVMSEVLRLYPPVPLNARRAIRDTTLPMGGGVDGRAPILVKKGQEVGYCVCVTQRMKEFWGPDADQFNPDRWIDRKPGWDYLPFNAGPRICLGQQFALTEAGYVITRLLQRYDEIKTDDRNYVPFHRSGVTDAPRDCFMRFHKAD</sequence>
<dbReference type="Gene3D" id="1.10.630.10">
    <property type="entry name" value="Cytochrome P450"/>
    <property type="match status" value="1"/>
</dbReference>
<dbReference type="PANTHER" id="PTHR23079:SF17">
    <property type="entry name" value="RNA-DEPENDENT RNA POLYMERASE"/>
    <property type="match status" value="1"/>
</dbReference>
<proteinExistence type="predicted"/>
<keyword evidence="2" id="KW-0560">Oxidoreductase</keyword>
<gene>
    <name evidence="6" type="ORF">Plec18167_008054</name>
</gene>
<evidence type="ECO:0000259" key="4">
    <source>
        <dbReference type="Pfam" id="PF05183"/>
    </source>
</evidence>
<keyword evidence="7" id="KW-1185">Reference proteome</keyword>
<feature type="domain" description="RdRP-like PH" evidence="5">
    <location>
        <begin position="128"/>
        <end position="301"/>
    </location>
</feature>
<comment type="caution">
    <text evidence="6">The sequence shown here is derived from an EMBL/GenBank/DDBJ whole genome shotgun (WGS) entry which is preliminary data.</text>
</comment>
<evidence type="ECO:0000259" key="5">
    <source>
        <dbReference type="Pfam" id="PF25358"/>
    </source>
</evidence>
<reference evidence="6 7" key="1">
    <citation type="journal article" date="2024" name="IMA Fungus">
        <title>IMA Genome - F19 : A genome assembly and annotation guide to empower mycologists, including annotated draft genome sequences of Ceratocystis pirilliformis, Diaporthe australafricana, Fusarium ophioides, Paecilomyces lecythidis, and Sporothrix stenoceras.</title>
        <authorList>
            <person name="Aylward J."/>
            <person name="Wilson A.M."/>
            <person name="Visagie C.M."/>
            <person name="Spraker J."/>
            <person name="Barnes I."/>
            <person name="Buitendag C."/>
            <person name="Ceriani C."/>
            <person name="Del Mar Angel L."/>
            <person name="du Plessis D."/>
            <person name="Fuchs T."/>
            <person name="Gasser K."/>
            <person name="Kramer D."/>
            <person name="Li W."/>
            <person name="Munsamy K."/>
            <person name="Piso A."/>
            <person name="Price J.L."/>
            <person name="Sonnekus B."/>
            <person name="Thomas C."/>
            <person name="van der Nest A."/>
            <person name="van Dijk A."/>
            <person name="van Heerden A."/>
            <person name="van Vuuren N."/>
            <person name="Yilmaz N."/>
            <person name="Duong T.A."/>
            <person name="van der Merwe N.A."/>
            <person name="Wingfield M.J."/>
            <person name="Wingfield B.D."/>
        </authorList>
    </citation>
    <scope>NUCLEOTIDE SEQUENCE [LARGE SCALE GENOMIC DNA]</scope>
    <source>
        <strain evidence="6 7">CMW 18167</strain>
    </source>
</reference>
<dbReference type="Pfam" id="PF05183">
    <property type="entry name" value="RdRP"/>
    <property type="match status" value="1"/>
</dbReference>
<dbReference type="CDD" id="cd11063">
    <property type="entry name" value="CYP52"/>
    <property type="match status" value="1"/>
</dbReference>
<dbReference type="InterPro" id="IPR057596">
    <property type="entry name" value="RDRP_core"/>
</dbReference>
<keyword evidence="3" id="KW-0408">Iron</keyword>
<dbReference type="InterPro" id="IPR001128">
    <property type="entry name" value="Cyt_P450"/>
</dbReference>
<dbReference type="InterPro" id="IPR002974">
    <property type="entry name" value="Cyt_P450_E_CYP52_ascomycetes"/>
</dbReference>
<dbReference type="PRINTS" id="PR00385">
    <property type="entry name" value="P450"/>
</dbReference>
<evidence type="ECO:0000313" key="7">
    <source>
        <dbReference type="Proteomes" id="UP001583193"/>
    </source>
</evidence>
<dbReference type="InterPro" id="IPR017972">
    <property type="entry name" value="Cyt_P450_CS"/>
</dbReference>
<dbReference type="Proteomes" id="UP001583193">
    <property type="component" value="Unassembled WGS sequence"/>
</dbReference>
<dbReference type="PANTHER" id="PTHR23079">
    <property type="entry name" value="RNA-DEPENDENT RNA POLYMERASE"/>
    <property type="match status" value="1"/>
</dbReference>
<evidence type="ECO:0000313" key="6">
    <source>
        <dbReference type="EMBL" id="KAL1869051.1"/>
    </source>
</evidence>
<evidence type="ECO:0008006" key="8">
    <source>
        <dbReference type="Google" id="ProtNLM"/>
    </source>
</evidence>
<evidence type="ECO:0000256" key="1">
    <source>
        <dbReference type="ARBA" id="ARBA00022723"/>
    </source>
</evidence>
<dbReference type="InterPro" id="IPR057503">
    <property type="entry name" value="PH_RdRP"/>
</dbReference>
<dbReference type="PROSITE" id="PS00086">
    <property type="entry name" value="CYTOCHROME_P450"/>
    <property type="match status" value="1"/>
</dbReference>
<feature type="domain" description="RDRP core" evidence="4">
    <location>
        <begin position="422"/>
        <end position="1016"/>
    </location>
</feature>
<protein>
    <recommendedName>
        <fullName evidence="8">RNA-directed RNA polymerase</fullName>
    </recommendedName>
</protein>